<accession>N1VZ99</accession>
<keyword evidence="2" id="KW-1185">Reference proteome</keyword>
<dbReference type="AlphaFoldDB" id="N1VZ99"/>
<dbReference type="OrthoDB" id="344566at2"/>
<reference evidence="1" key="1">
    <citation type="submission" date="2013-03" db="EMBL/GenBank/DDBJ databases">
        <authorList>
            <person name="Harkins D.M."/>
            <person name="Durkin A.S."/>
            <person name="Brinkac L.M."/>
            <person name="Haft D.H."/>
            <person name="Selengut J.D."/>
            <person name="Sanka R."/>
            <person name="DePew J."/>
            <person name="Purushe J."/>
            <person name="Hartskeerl R.A."/>
            <person name="Ahmed A."/>
            <person name="van der Linden H."/>
            <person name="Goris M.G.A."/>
            <person name="Vinetz J.M."/>
            <person name="Sutton G.G."/>
            <person name="Nierman W.C."/>
            <person name="Fouts D.E."/>
        </authorList>
    </citation>
    <scope>NUCLEOTIDE SEQUENCE [LARGE SCALE GENOMIC DNA]</scope>
    <source>
        <strain evidence="1">LT 11-33</strain>
    </source>
</reference>
<dbReference type="NCBIfam" id="NF033170">
    <property type="entry name" value="lipo_LIC13355"/>
    <property type="match status" value="1"/>
</dbReference>
<proteinExistence type="predicted"/>
<evidence type="ECO:0000313" key="2">
    <source>
        <dbReference type="Proteomes" id="UP000012371"/>
    </source>
</evidence>
<dbReference type="STRING" id="1257025.LEP1GSC203_3909"/>
<dbReference type="EMBL" id="AOGW02000009">
    <property type="protein sequence ID" value="EMY62092.1"/>
    <property type="molecule type" value="Genomic_DNA"/>
</dbReference>
<evidence type="ECO:0008006" key="3">
    <source>
        <dbReference type="Google" id="ProtNLM"/>
    </source>
</evidence>
<gene>
    <name evidence="1" type="ORF">LEP1GSC203_3909</name>
</gene>
<dbReference type="RefSeq" id="WP_002973434.1">
    <property type="nucleotide sequence ID" value="NZ_AOGW02000009.1"/>
</dbReference>
<name>N1VZ99_9LEPT</name>
<organism evidence="1 2">
    <name type="scientific">Leptospira terpstrae serovar Hualin str. LT 11-33 = ATCC 700639</name>
    <dbReference type="NCBI Taxonomy" id="1257025"/>
    <lineage>
        <taxon>Bacteria</taxon>
        <taxon>Pseudomonadati</taxon>
        <taxon>Spirochaetota</taxon>
        <taxon>Spirochaetia</taxon>
        <taxon>Leptospirales</taxon>
        <taxon>Leptospiraceae</taxon>
        <taxon>Leptospira</taxon>
    </lineage>
</organism>
<sequence length="285" mass="30192">MKTKSDHSIRYLMIILLFLNLINCSPKPKNNQVELLALLGSNQITNNTRLNCPSGILPTGIPIADTVVSANSNVSGFNDSSKAINGICGGGDLSGSLDVYALNLTGAGATLVLSWGGKTVKNIAGNDFIVYENSFRVTESNDRYAFDPMVVQVSFNGTNYCGFDISGFNSSVADSNKISSWPGFGGLRPVLYNMSSNPLSLEQLFTSTGSGFLLGGGDGFNIDDLITNVSCDTTVLNNIKTLGFKFIKMTSASAVTDPNTGLGYVYPHSYNNGSDIDGVVAKSIE</sequence>
<protein>
    <recommendedName>
        <fullName evidence="3">Lipoprotein</fullName>
    </recommendedName>
</protein>
<comment type="caution">
    <text evidence="1">The sequence shown here is derived from an EMBL/GenBank/DDBJ whole genome shotgun (WGS) entry which is preliminary data.</text>
</comment>
<dbReference type="Proteomes" id="UP000012371">
    <property type="component" value="Unassembled WGS sequence"/>
</dbReference>
<evidence type="ECO:0000313" key="1">
    <source>
        <dbReference type="EMBL" id="EMY62092.1"/>
    </source>
</evidence>